<evidence type="ECO:0000313" key="1">
    <source>
        <dbReference type="EMBL" id="OUQ64583.1"/>
    </source>
</evidence>
<protein>
    <submittedName>
        <fullName evidence="1">Uncharacterized protein</fullName>
    </submittedName>
</protein>
<dbReference type="EMBL" id="NFLW01000036">
    <property type="protein sequence ID" value="OUQ64583.1"/>
    <property type="molecule type" value="Genomic_DNA"/>
</dbReference>
<reference evidence="2" key="1">
    <citation type="submission" date="2017-04" db="EMBL/GenBank/DDBJ databases">
        <title>Function of individual gut microbiota members based on whole genome sequencing of pure cultures obtained from chicken caecum.</title>
        <authorList>
            <person name="Medvecky M."/>
            <person name="Cejkova D."/>
            <person name="Polansky O."/>
            <person name="Karasova D."/>
            <person name="Kubasova T."/>
            <person name="Cizek A."/>
            <person name="Rychlik I."/>
        </authorList>
    </citation>
    <scope>NUCLEOTIDE SEQUENCE [LARGE SCALE GENOMIC DNA]</scope>
    <source>
        <strain evidence="2">An109</strain>
    </source>
</reference>
<organism evidence="1 2">
    <name type="scientific">Bacteroides xylanisolvens</name>
    <dbReference type="NCBI Taxonomy" id="371601"/>
    <lineage>
        <taxon>Bacteria</taxon>
        <taxon>Pseudomonadati</taxon>
        <taxon>Bacteroidota</taxon>
        <taxon>Bacteroidia</taxon>
        <taxon>Bacteroidales</taxon>
        <taxon>Bacteroidaceae</taxon>
        <taxon>Bacteroides</taxon>
    </lineage>
</organism>
<name>A0A1Y4V5B6_9BACE</name>
<evidence type="ECO:0000313" key="2">
    <source>
        <dbReference type="Proteomes" id="UP000196036"/>
    </source>
</evidence>
<gene>
    <name evidence="1" type="ORF">B5E52_16730</name>
</gene>
<accession>A0A1Y4V5B6</accession>
<dbReference type="AlphaFoldDB" id="A0A1Y4V5B6"/>
<dbReference type="Proteomes" id="UP000196036">
    <property type="component" value="Unassembled WGS sequence"/>
</dbReference>
<sequence>MPRTNEIKVKANNSNPNFAPSSATTVSYEKFLIEKNCKNEAYAFIISQGLFQQFQDYHFSHHSDDPHKDCLKFLLSNI</sequence>
<proteinExistence type="predicted"/>
<comment type="caution">
    <text evidence="1">The sequence shown here is derived from an EMBL/GenBank/DDBJ whole genome shotgun (WGS) entry which is preliminary data.</text>
</comment>
<dbReference type="RefSeq" id="WP_087318654.1">
    <property type="nucleotide sequence ID" value="NZ_NFLW01000036.1"/>
</dbReference>